<evidence type="ECO:0000313" key="3">
    <source>
        <dbReference type="Proteomes" id="UP000789739"/>
    </source>
</evidence>
<evidence type="ECO:0000256" key="1">
    <source>
        <dbReference type="SAM" id="MobiDB-lite"/>
    </source>
</evidence>
<name>A0A9N9DKA1_9GLOM</name>
<dbReference type="AlphaFoldDB" id="A0A9N9DKA1"/>
<dbReference type="Proteomes" id="UP000789739">
    <property type="component" value="Unassembled WGS sequence"/>
</dbReference>
<feature type="region of interest" description="Disordered" evidence="1">
    <location>
        <begin position="201"/>
        <end position="255"/>
    </location>
</feature>
<evidence type="ECO:0000313" key="2">
    <source>
        <dbReference type="EMBL" id="CAG8642083.1"/>
    </source>
</evidence>
<sequence length="320" mass="35020">MWMELNTFWSGEETTDISWPYSIDSMSETESSKTLKDGKILESLLTWESTSGKQANKIGRTREDSGYITYPSWTIPLTPTIGSTTDWTTTFTTCPMHEELSCSSAISRSVLTTGETSESISGVTTPKNSYQPPSPGGHVDTTMGDNSAPGGPRDIPDDASSTSTRVGGPDDNNNDESEPRGFDSDIESIIVHERPVIHINQLESVSVPGTDGGRNESDDDEYEWRVRAYSPNGSSGRRTTATTSSDGRLSSPFVRELTNGGMPVWSDYDFGYRGKHTEYEYTDDGRMRSMTSTPESLPQISTTSMSNGISEGMKVEGKEE</sequence>
<feature type="non-terminal residue" evidence="2">
    <location>
        <position position="320"/>
    </location>
</feature>
<feature type="compositionally biased region" description="Polar residues" evidence="1">
    <location>
        <begin position="289"/>
        <end position="309"/>
    </location>
</feature>
<dbReference type="EMBL" id="CAJVPI010002374">
    <property type="protein sequence ID" value="CAG8642083.1"/>
    <property type="molecule type" value="Genomic_DNA"/>
</dbReference>
<feature type="compositionally biased region" description="Polar residues" evidence="1">
    <location>
        <begin position="113"/>
        <end position="131"/>
    </location>
</feature>
<accession>A0A9N9DKA1</accession>
<feature type="region of interest" description="Disordered" evidence="1">
    <location>
        <begin position="113"/>
        <end position="182"/>
    </location>
</feature>
<protein>
    <submittedName>
        <fullName evidence="2">686_t:CDS:1</fullName>
    </submittedName>
</protein>
<proteinExistence type="predicted"/>
<gene>
    <name evidence="2" type="ORF">PBRASI_LOCUS9831</name>
</gene>
<reference evidence="2" key="1">
    <citation type="submission" date="2021-06" db="EMBL/GenBank/DDBJ databases">
        <authorList>
            <person name="Kallberg Y."/>
            <person name="Tangrot J."/>
            <person name="Rosling A."/>
        </authorList>
    </citation>
    <scope>NUCLEOTIDE SEQUENCE</scope>
    <source>
        <strain evidence="2">BR232B</strain>
    </source>
</reference>
<comment type="caution">
    <text evidence="2">The sequence shown here is derived from an EMBL/GenBank/DDBJ whole genome shotgun (WGS) entry which is preliminary data.</text>
</comment>
<organism evidence="2 3">
    <name type="scientific">Paraglomus brasilianum</name>
    <dbReference type="NCBI Taxonomy" id="144538"/>
    <lineage>
        <taxon>Eukaryota</taxon>
        <taxon>Fungi</taxon>
        <taxon>Fungi incertae sedis</taxon>
        <taxon>Mucoromycota</taxon>
        <taxon>Glomeromycotina</taxon>
        <taxon>Glomeromycetes</taxon>
        <taxon>Paraglomerales</taxon>
        <taxon>Paraglomeraceae</taxon>
        <taxon>Paraglomus</taxon>
    </lineage>
</organism>
<feature type="compositionally biased region" description="Low complexity" evidence="1">
    <location>
        <begin position="233"/>
        <end position="248"/>
    </location>
</feature>
<keyword evidence="3" id="KW-1185">Reference proteome</keyword>
<feature type="region of interest" description="Disordered" evidence="1">
    <location>
        <begin position="286"/>
        <end position="320"/>
    </location>
</feature>